<keyword evidence="1" id="KW-0328">Glycosyltransferase</keyword>
<dbReference type="RefSeq" id="WP_227319287.1">
    <property type="nucleotide sequence ID" value="NZ_JAESVB010000001.1"/>
</dbReference>
<keyword evidence="5" id="KW-1185">Reference proteome</keyword>
<keyword evidence="3" id="KW-0472">Membrane</keyword>
<dbReference type="EMBL" id="JAESVB010000001">
    <property type="protein sequence ID" value="MCB8873598.1"/>
    <property type="molecule type" value="Genomic_DNA"/>
</dbReference>
<evidence type="ECO:0000313" key="4">
    <source>
        <dbReference type="EMBL" id="MCB8873598.1"/>
    </source>
</evidence>
<dbReference type="Proteomes" id="UP000708298">
    <property type="component" value="Unassembled WGS sequence"/>
</dbReference>
<evidence type="ECO:0000256" key="1">
    <source>
        <dbReference type="ARBA" id="ARBA00022676"/>
    </source>
</evidence>
<dbReference type="InterPro" id="IPR051199">
    <property type="entry name" value="LPS_LOS_Heptosyltrfase"/>
</dbReference>
<keyword evidence="3" id="KW-1133">Transmembrane helix</keyword>
<comment type="caution">
    <text evidence="4">The sequence shown here is derived from an EMBL/GenBank/DDBJ whole genome shotgun (WGS) entry which is preliminary data.</text>
</comment>
<reference evidence="4" key="2">
    <citation type="submission" date="2021-01" db="EMBL/GenBank/DDBJ databases">
        <authorList>
            <person name="Mieszkin S."/>
            <person name="Pouder E."/>
            <person name="Alain K."/>
        </authorList>
    </citation>
    <scope>NUCLEOTIDE SEQUENCE</scope>
    <source>
        <strain evidence="4">HW T2.11</strain>
    </source>
</reference>
<dbReference type="GO" id="GO:0009244">
    <property type="term" value="P:lipopolysaccharide core region biosynthetic process"/>
    <property type="evidence" value="ECO:0007669"/>
    <property type="project" value="TreeGrafter"/>
</dbReference>
<dbReference type="PANTHER" id="PTHR30160">
    <property type="entry name" value="TETRAACYLDISACCHARIDE 4'-KINASE-RELATED"/>
    <property type="match status" value="1"/>
</dbReference>
<dbReference type="AlphaFoldDB" id="A0A963YMP6"/>
<reference evidence="4" key="1">
    <citation type="journal article" date="2021" name="Microorganisms">
        <title>Acidisoma silvae sp. nov. and Acidisomacellulosilytica sp. nov., Two Acidophilic Bacteria Isolated from Decaying Wood, Hydrolyzing Cellulose and Producing Poly-3-hydroxybutyrate.</title>
        <authorList>
            <person name="Mieszkin S."/>
            <person name="Pouder E."/>
            <person name="Uroz S."/>
            <person name="Simon-Colin C."/>
            <person name="Alain K."/>
        </authorList>
    </citation>
    <scope>NUCLEOTIDE SEQUENCE</scope>
    <source>
        <strain evidence="4">HW T2.11</strain>
    </source>
</reference>
<dbReference type="Gene3D" id="3.40.50.2000">
    <property type="entry name" value="Glycogen Phosphorylase B"/>
    <property type="match status" value="2"/>
</dbReference>
<dbReference type="GO" id="GO:0008713">
    <property type="term" value="F:ADP-heptose-lipopolysaccharide heptosyltransferase activity"/>
    <property type="evidence" value="ECO:0007669"/>
    <property type="project" value="TreeGrafter"/>
</dbReference>
<name>A0A963YMP6_9PROT</name>
<keyword evidence="2" id="KW-0808">Transferase</keyword>
<evidence type="ECO:0000313" key="5">
    <source>
        <dbReference type="Proteomes" id="UP000708298"/>
    </source>
</evidence>
<dbReference type="CDD" id="cd03789">
    <property type="entry name" value="GT9_LPS_heptosyltransferase"/>
    <property type="match status" value="1"/>
</dbReference>
<feature type="transmembrane region" description="Helical" evidence="3">
    <location>
        <begin position="12"/>
        <end position="34"/>
    </location>
</feature>
<evidence type="ECO:0000256" key="2">
    <source>
        <dbReference type="ARBA" id="ARBA00022679"/>
    </source>
</evidence>
<dbReference type="InterPro" id="IPR002201">
    <property type="entry name" value="Glyco_trans_9"/>
</dbReference>
<dbReference type="PANTHER" id="PTHR30160:SF1">
    <property type="entry name" value="LIPOPOLYSACCHARIDE 1,2-N-ACETYLGLUCOSAMINETRANSFERASE-RELATED"/>
    <property type="match status" value="1"/>
</dbReference>
<organism evidence="4 5">
    <name type="scientific">Acidisoma silvae</name>
    <dbReference type="NCBI Taxonomy" id="2802396"/>
    <lineage>
        <taxon>Bacteria</taxon>
        <taxon>Pseudomonadati</taxon>
        <taxon>Pseudomonadota</taxon>
        <taxon>Alphaproteobacteria</taxon>
        <taxon>Acetobacterales</taxon>
        <taxon>Acidocellaceae</taxon>
        <taxon>Acidisoma</taxon>
    </lineage>
</organism>
<gene>
    <name evidence="4" type="ORF">ASILVAE211_00265</name>
</gene>
<dbReference type="Pfam" id="PF01075">
    <property type="entry name" value="Glyco_transf_9"/>
    <property type="match status" value="1"/>
</dbReference>
<dbReference type="SUPFAM" id="SSF53756">
    <property type="entry name" value="UDP-Glycosyltransferase/glycogen phosphorylase"/>
    <property type="match status" value="1"/>
</dbReference>
<keyword evidence="3" id="KW-0812">Transmembrane</keyword>
<evidence type="ECO:0000256" key="3">
    <source>
        <dbReference type="SAM" id="Phobius"/>
    </source>
</evidence>
<protein>
    <submittedName>
        <fullName evidence="4">Glycosyltransferase family 9 protein</fullName>
    </submittedName>
</protein>
<dbReference type="GO" id="GO:0005829">
    <property type="term" value="C:cytosol"/>
    <property type="evidence" value="ECO:0007669"/>
    <property type="project" value="TreeGrafter"/>
</dbReference>
<sequence length="316" mass="34402">MARRQDPKTAKRILVIRLSALGDFILSFGPFAAIRAAHPDAHITLLTTPAFARLGRLSPWFDEVAIDRRAPWWDIAGFLNIRRKLRGYDFVYDLQTSGRSSRYFRLAGRPGWSGIAGGASHPHANPHRDLMHTWERQRDQLEMAGIAAVPVAETDWLIRAADLPAMPDRYALLVPGAAPHRPAKRWPTPFYGQLGSILMQRGITPVVVGTGPEGAMAKTIQEFCPEAVDLTGQTDLPGLAALAAGARFAVGNDTGPMHLAAVMGCPTVTLFSYDSDPSRTQPRGPQGQFGIVLREDNLADLPLDDVTAALSEADLL</sequence>
<proteinExistence type="predicted"/>
<accession>A0A963YMP6</accession>